<feature type="domain" description="N-acetyltransferase" evidence="1">
    <location>
        <begin position="2"/>
        <end position="152"/>
    </location>
</feature>
<dbReference type="InterPro" id="IPR016181">
    <property type="entry name" value="Acyl_CoA_acyltransferase"/>
</dbReference>
<dbReference type="Proteomes" id="UP000295773">
    <property type="component" value="Unassembled WGS sequence"/>
</dbReference>
<comment type="caution">
    <text evidence="2">The sequence shown here is derived from an EMBL/GenBank/DDBJ whole genome shotgun (WGS) entry which is preliminary data.</text>
</comment>
<evidence type="ECO:0000259" key="1">
    <source>
        <dbReference type="PROSITE" id="PS51186"/>
    </source>
</evidence>
<organism evidence="2 3">
    <name type="scientific">Longicatena caecimuris</name>
    <dbReference type="NCBI Taxonomy" id="1796635"/>
    <lineage>
        <taxon>Bacteria</taxon>
        <taxon>Bacillati</taxon>
        <taxon>Bacillota</taxon>
        <taxon>Erysipelotrichia</taxon>
        <taxon>Erysipelotrichales</taxon>
        <taxon>Erysipelotrichaceae</taxon>
        <taxon>Longicatena</taxon>
    </lineage>
</organism>
<dbReference type="AlphaFoldDB" id="A0A4R3TEV6"/>
<accession>A0A4R3TEV6</accession>
<gene>
    <name evidence="2" type="ORF">EDD61_10690</name>
</gene>
<protein>
    <submittedName>
        <fullName evidence="2">N-acetylglutamate synthase-like GNAT family acetyltransferase</fullName>
    </submittedName>
</protein>
<dbReference type="Pfam" id="PF00583">
    <property type="entry name" value="Acetyltransf_1"/>
    <property type="match status" value="1"/>
</dbReference>
<keyword evidence="2" id="KW-0808">Transferase</keyword>
<dbReference type="CDD" id="cd04301">
    <property type="entry name" value="NAT_SF"/>
    <property type="match status" value="1"/>
</dbReference>
<keyword evidence="3" id="KW-1185">Reference proteome</keyword>
<dbReference type="EMBL" id="SMBP01000006">
    <property type="protein sequence ID" value="TCU60581.1"/>
    <property type="molecule type" value="Genomic_DNA"/>
</dbReference>
<evidence type="ECO:0000313" key="3">
    <source>
        <dbReference type="Proteomes" id="UP000295773"/>
    </source>
</evidence>
<proteinExistence type="predicted"/>
<evidence type="ECO:0000313" key="2">
    <source>
        <dbReference type="EMBL" id="TCU60581.1"/>
    </source>
</evidence>
<dbReference type="GO" id="GO:0016747">
    <property type="term" value="F:acyltransferase activity, transferring groups other than amino-acyl groups"/>
    <property type="evidence" value="ECO:0007669"/>
    <property type="project" value="InterPro"/>
</dbReference>
<dbReference type="PROSITE" id="PS51186">
    <property type="entry name" value="GNAT"/>
    <property type="match status" value="1"/>
</dbReference>
<dbReference type="InterPro" id="IPR000182">
    <property type="entry name" value="GNAT_dom"/>
</dbReference>
<reference evidence="2 3" key="1">
    <citation type="submission" date="2019-03" db="EMBL/GenBank/DDBJ databases">
        <title>Genomic Encyclopedia of Type Strains, Phase IV (KMG-IV): sequencing the most valuable type-strain genomes for metagenomic binning, comparative biology and taxonomic classification.</title>
        <authorList>
            <person name="Goeker M."/>
        </authorList>
    </citation>
    <scope>NUCLEOTIDE SEQUENCE [LARGE SCALE GENOMIC DNA]</scope>
    <source>
        <strain evidence="2 3">DSM 29481</strain>
    </source>
</reference>
<dbReference type="SUPFAM" id="SSF55729">
    <property type="entry name" value="Acyl-CoA N-acyltransferases (Nat)"/>
    <property type="match status" value="1"/>
</dbReference>
<dbReference type="Gene3D" id="3.40.630.30">
    <property type="match status" value="1"/>
</dbReference>
<name>A0A4R3TEV6_9FIRM</name>
<sequence length="157" mass="18252">MREIRLLNMDEKADIKTILLALPDWFGLPDSLESYVVESQKLTVLGCFEETKLIGFITLKPTSEKTLELYVLGILPTYHRQGIGNTMMQAVVAYAKTHGYYYLQVKTLAPEAKDEYYLRTYAFYRSLNFVDVEVLPLWDEWNPCQMMICKTEEVTCK</sequence>
<dbReference type="RefSeq" id="WP_008978775.1">
    <property type="nucleotide sequence ID" value="NZ_DBGDHU010000001.1"/>
</dbReference>